<keyword evidence="1" id="KW-0051">Antiviral defense</keyword>
<evidence type="ECO:0000313" key="5">
    <source>
        <dbReference type="Proteomes" id="UP000002964"/>
    </source>
</evidence>
<organism evidence="4 5">
    <name type="scientific">Thiorhodovibrio frisius</name>
    <dbReference type="NCBI Taxonomy" id="631362"/>
    <lineage>
        <taxon>Bacteria</taxon>
        <taxon>Pseudomonadati</taxon>
        <taxon>Pseudomonadota</taxon>
        <taxon>Gammaproteobacteria</taxon>
        <taxon>Chromatiales</taxon>
        <taxon>Chromatiaceae</taxon>
        <taxon>Thiorhodovibrio</taxon>
    </lineage>
</organism>
<evidence type="ECO:0000259" key="3">
    <source>
        <dbReference type="Pfam" id="PF03787"/>
    </source>
</evidence>
<keyword evidence="5" id="KW-1185">Reference proteome</keyword>
<dbReference type="RefSeq" id="WP_009148099.1">
    <property type="nucleotide sequence ID" value="NZ_CP121471.1"/>
</dbReference>
<feature type="domain" description="CRISPR type III-associated protein" evidence="3">
    <location>
        <begin position="83"/>
        <end position="292"/>
    </location>
</feature>
<protein>
    <submittedName>
        <fullName evidence="4">CRISPR type III-B/RAMP module RAMP protein Cmr6</fullName>
    </submittedName>
</protein>
<dbReference type="InterPro" id="IPR010172">
    <property type="entry name" value="CRISPR-assoc_prot_TM1791"/>
</dbReference>
<sequence length="434" mass="48300">MAIAAVPAYLGNDFAGASPGLRFSYLLKSWDQQFKLIKDKKEAWKEATRLTPQDRHLMNALVARQTALANPLQQAGQLLRVDAKAIAPFTTGLGNEHPLENGFAFLNPYGLPYLSGSGVKGVLRQAARELASGEWGDTQGWDLAERYSLTLADRSRISLSLLDVLFGKQSQDHETEHVRGALSFWDVYPQLPGQSLTVEVMTAHQSHYLQARSQDPTSPHESGQPNPINFLTVPPGADFHFHIQCDQPFLARIALELAAPQAWQPLLNAALEHVFEWLGFGAKTAVGYGAMKRDRSAELARQQAEQDAAEQRAREEAERQREQEQAARVEAERKAFEALPESEKALRQFNQGLSSLGEPPLTKDVYANFSGMINTLAELAQQWPEADKRQEAVDAMTAALERLGWHGPGLRPPQREKQRVKREKLLRTVVDGCI</sequence>
<evidence type="ECO:0000313" key="4">
    <source>
        <dbReference type="EMBL" id="EIC21514.1"/>
    </source>
</evidence>
<accession>H8Z1Y9</accession>
<reference evidence="5" key="1">
    <citation type="submission" date="2011-06" db="EMBL/GenBank/DDBJ databases">
        <authorList>
            <consortium name="US DOE Joint Genome Institute (JGI-PGF)"/>
            <person name="Lucas S."/>
            <person name="Han J."/>
            <person name="Lapidus A."/>
            <person name="Cheng J.-F."/>
            <person name="Goodwin L."/>
            <person name="Pitluck S."/>
            <person name="Peters L."/>
            <person name="Land M.L."/>
            <person name="Hauser L."/>
            <person name="Vogl K."/>
            <person name="Liu Z."/>
            <person name="Overmann J."/>
            <person name="Frigaard N.-U."/>
            <person name="Bryant D.A."/>
            <person name="Woyke T.J."/>
        </authorList>
    </citation>
    <scope>NUCLEOTIDE SEQUENCE [LARGE SCALE GENOMIC DNA]</scope>
    <source>
        <strain evidence="5">970</strain>
    </source>
</reference>
<gene>
    <name evidence="4" type="ORF">Thi970DRAFT_01726</name>
</gene>
<reference evidence="4 5" key="2">
    <citation type="submission" date="2011-11" db="EMBL/GenBank/DDBJ databases">
        <authorList>
            <consortium name="US DOE Joint Genome Institute"/>
            <person name="Lucas S."/>
            <person name="Han J."/>
            <person name="Lapidus A."/>
            <person name="Cheng J.-F."/>
            <person name="Goodwin L."/>
            <person name="Pitluck S."/>
            <person name="Peters L."/>
            <person name="Ovchinnikova G."/>
            <person name="Zhang X."/>
            <person name="Detter J.C."/>
            <person name="Han C."/>
            <person name="Tapia R."/>
            <person name="Land M."/>
            <person name="Hauser L."/>
            <person name="Kyrpides N."/>
            <person name="Ivanova N."/>
            <person name="Pagani I."/>
            <person name="Vogl K."/>
            <person name="Liu Z."/>
            <person name="Overmann J."/>
            <person name="Frigaard N.-U."/>
            <person name="Bryant D."/>
            <person name="Woyke T."/>
        </authorList>
    </citation>
    <scope>NUCLEOTIDE SEQUENCE [LARGE SCALE GENOMIC DNA]</scope>
    <source>
        <strain evidence="4 5">970</strain>
    </source>
</reference>
<dbReference type="NCBIfam" id="TIGR01898">
    <property type="entry name" value="cas_TM1791_cmr6"/>
    <property type="match status" value="1"/>
</dbReference>
<name>H8Z1Y9_9GAMM</name>
<dbReference type="eggNOG" id="COG1604">
    <property type="taxonomic scope" value="Bacteria"/>
</dbReference>
<dbReference type="OrthoDB" id="9813956at2"/>
<dbReference type="EMBL" id="JH603169">
    <property type="protein sequence ID" value="EIC21514.1"/>
    <property type="molecule type" value="Genomic_DNA"/>
</dbReference>
<dbReference type="Pfam" id="PF03787">
    <property type="entry name" value="RAMPs"/>
    <property type="match status" value="1"/>
</dbReference>
<feature type="region of interest" description="Disordered" evidence="2">
    <location>
        <begin position="299"/>
        <end position="325"/>
    </location>
</feature>
<evidence type="ECO:0000256" key="1">
    <source>
        <dbReference type="ARBA" id="ARBA00023118"/>
    </source>
</evidence>
<dbReference type="GO" id="GO:0051607">
    <property type="term" value="P:defense response to virus"/>
    <property type="evidence" value="ECO:0007669"/>
    <property type="project" value="UniProtKB-KW"/>
</dbReference>
<feature type="compositionally biased region" description="Basic and acidic residues" evidence="2">
    <location>
        <begin position="309"/>
        <end position="325"/>
    </location>
</feature>
<dbReference type="InterPro" id="IPR005537">
    <property type="entry name" value="RAMP_III_fam"/>
</dbReference>
<dbReference type="AlphaFoldDB" id="H8Z1Y9"/>
<dbReference type="STRING" id="631362.Thi970DRAFT_01726"/>
<dbReference type="PANTHER" id="PTHR39965:SF1">
    <property type="entry name" value="CRISPR SYSTEM CMR SUBUNIT CMR6"/>
    <property type="match status" value="1"/>
</dbReference>
<evidence type="ECO:0000256" key="2">
    <source>
        <dbReference type="SAM" id="MobiDB-lite"/>
    </source>
</evidence>
<dbReference type="PANTHER" id="PTHR39965">
    <property type="entry name" value="CRISPR SYSTEM CMR SUBUNIT CMR6"/>
    <property type="match status" value="1"/>
</dbReference>
<dbReference type="HOGENOM" id="CLU_049013_0_0_6"/>
<dbReference type="Proteomes" id="UP000002964">
    <property type="component" value="Unassembled WGS sequence"/>
</dbReference>
<proteinExistence type="predicted"/>